<feature type="region of interest" description="Disordered" evidence="1">
    <location>
        <begin position="86"/>
        <end position="166"/>
    </location>
</feature>
<reference evidence="2" key="1">
    <citation type="thesis" date="2020" institute="ProQuest LLC" country="789 East Eisenhower Parkway, Ann Arbor, MI, USA">
        <title>Comparative Genomics and Chromosome Evolution.</title>
        <authorList>
            <person name="Mudd A.B."/>
        </authorList>
    </citation>
    <scope>NUCLEOTIDE SEQUENCE</scope>
    <source>
        <strain evidence="2">HN-11 Male</strain>
        <tissue evidence="2">Kidney and liver</tissue>
    </source>
</reference>
<protein>
    <submittedName>
        <fullName evidence="2">Uncharacterized protein</fullName>
    </submittedName>
</protein>
<sequence>MWTTEPSSFGFGSAYASVTSAEEFRLVTKCMQLLPSPLFKKQRLIPTNPEAQRQYRPTIKEVIRPRPTKAELALRARAAIARMLCEGLEDEDEEEEEKKKDEEEEMKEEGREREKEENIEDEEEREEEDPEDEEEEDQESSSDVPSDPLRGIQDRSLRRRSRIRQRSIRHSSPCMWGKKNITWTILRSTLHL</sequence>
<feature type="compositionally biased region" description="Basic residues" evidence="1">
    <location>
        <begin position="157"/>
        <end position="166"/>
    </location>
</feature>
<dbReference type="AlphaFoldDB" id="A0A8J6E9T4"/>
<feature type="compositionally biased region" description="Acidic residues" evidence="1">
    <location>
        <begin position="117"/>
        <end position="140"/>
    </location>
</feature>
<keyword evidence="3" id="KW-1185">Reference proteome</keyword>
<evidence type="ECO:0000256" key="1">
    <source>
        <dbReference type="SAM" id="MobiDB-lite"/>
    </source>
</evidence>
<organism evidence="2 3">
    <name type="scientific">Eleutherodactylus coqui</name>
    <name type="common">Puerto Rican coqui</name>
    <dbReference type="NCBI Taxonomy" id="57060"/>
    <lineage>
        <taxon>Eukaryota</taxon>
        <taxon>Metazoa</taxon>
        <taxon>Chordata</taxon>
        <taxon>Craniata</taxon>
        <taxon>Vertebrata</taxon>
        <taxon>Euteleostomi</taxon>
        <taxon>Amphibia</taxon>
        <taxon>Batrachia</taxon>
        <taxon>Anura</taxon>
        <taxon>Neobatrachia</taxon>
        <taxon>Hyloidea</taxon>
        <taxon>Eleutherodactylidae</taxon>
        <taxon>Eleutherodactylinae</taxon>
        <taxon>Eleutherodactylus</taxon>
        <taxon>Eleutherodactylus</taxon>
    </lineage>
</organism>
<dbReference type="OrthoDB" id="9918037at2759"/>
<accession>A0A8J6E9T4</accession>
<gene>
    <name evidence="2" type="ORF">GDO78_018081</name>
</gene>
<dbReference type="EMBL" id="WNTK01002902">
    <property type="protein sequence ID" value="KAG9465567.1"/>
    <property type="molecule type" value="Genomic_DNA"/>
</dbReference>
<dbReference type="Proteomes" id="UP000770717">
    <property type="component" value="Unassembled WGS sequence"/>
</dbReference>
<proteinExistence type="predicted"/>
<feature type="compositionally biased region" description="Acidic residues" evidence="1">
    <location>
        <begin position="87"/>
        <end position="107"/>
    </location>
</feature>
<evidence type="ECO:0000313" key="2">
    <source>
        <dbReference type="EMBL" id="KAG9465567.1"/>
    </source>
</evidence>
<evidence type="ECO:0000313" key="3">
    <source>
        <dbReference type="Proteomes" id="UP000770717"/>
    </source>
</evidence>
<name>A0A8J6E9T4_ELECQ</name>
<comment type="caution">
    <text evidence="2">The sequence shown here is derived from an EMBL/GenBank/DDBJ whole genome shotgun (WGS) entry which is preliminary data.</text>
</comment>